<evidence type="ECO:0000313" key="2">
    <source>
        <dbReference type="Proteomes" id="UP000601435"/>
    </source>
</evidence>
<comment type="caution">
    <text evidence="1">The sequence shown here is derived from an EMBL/GenBank/DDBJ whole genome shotgun (WGS) entry which is preliminary data.</text>
</comment>
<protein>
    <submittedName>
        <fullName evidence="1">Uncharacterized protein</fullName>
    </submittedName>
</protein>
<organism evidence="1 2">
    <name type="scientific">Symbiodinium necroappetens</name>
    <dbReference type="NCBI Taxonomy" id="1628268"/>
    <lineage>
        <taxon>Eukaryota</taxon>
        <taxon>Sar</taxon>
        <taxon>Alveolata</taxon>
        <taxon>Dinophyceae</taxon>
        <taxon>Suessiales</taxon>
        <taxon>Symbiodiniaceae</taxon>
        <taxon>Symbiodinium</taxon>
    </lineage>
</organism>
<proteinExistence type="predicted"/>
<dbReference type="EMBL" id="CAJNJA010065704">
    <property type="protein sequence ID" value="CAE7886592.1"/>
    <property type="molecule type" value="Genomic_DNA"/>
</dbReference>
<name>A0A813B0J7_9DINO</name>
<gene>
    <name evidence="1" type="ORF">SNEC2469_LOCUS29323</name>
</gene>
<evidence type="ECO:0000313" key="1">
    <source>
        <dbReference type="EMBL" id="CAE7886592.1"/>
    </source>
</evidence>
<dbReference type="OrthoDB" id="406759at2759"/>
<dbReference type="AlphaFoldDB" id="A0A813B0J7"/>
<reference evidence="1" key="1">
    <citation type="submission" date="2021-02" db="EMBL/GenBank/DDBJ databases">
        <authorList>
            <person name="Dougan E. K."/>
            <person name="Rhodes N."/>
            <person name="Thang M."/>
            <person name="Chan C."/>
        </authorList>
    </citation>
    <scope>NUCLEOTIDE SEQUENCE</scope>
</reference>
<keyword evidence="2" id="KW-1185">Reference proteome</keyword>
<dbReference type="Proteomes" id="UP000601435">
    <property type="component" value="Unassembled WGS sequence"/>
</dbReference>
<sequence>MSSRCRAWSPEKKVWCCQNEHKGCQNPDTPPDCDAGAGMVWKKVFVSNHWTWQAVAAVGGSVVSKPYDCHAGLRNWGTGWSTPKKTWCCSHEKVGCPGYHYAGAGGGGKTVVTTHTVVTGGGGGSFGGAYSFHGHPPSAAGSGMMWHWSSSGGSGHWVQVHTHGNLQFDCFAGVTAGWSGGKKHFCCLHFDKGC</sequence>
<accession>A0A813B0J7</accession>